<dbReference type="KEGG" id="vg:54990119"/>
<dbReference type="RefSeq" id="YP_009799630.1">
    <property type="nucleotide sequence ID" value="NC_047945.1"/>
</dbReference>
<dbReference type="EMBL" id="MH078572">
    <property type="protein sequence ID" value="AVP40367.1"/>
    <property type="molecule type" value="Genomic_DNA"/>
</dbReference>
<reference evidence="1 2" key="1">
    <citation type="submission" date="2018-03" db="EMBL/GenBank/DDBJ databases">
        <title>Isolation, the biological characteristics and genomics of two new strains of lysate Staphylococcus aureus phage.</title>
        <authorList>
            <person name="Jin X."/>
            <person name="Zhang C."/>
        </authorList>
    </citation>
    <scope>NUCLEOTIDE SEQUENCE [LARGE SCALE GENOMIC DNA]</scope>
</reference>
<proteinExistence type="predicted"/>
<organism evidence="1 2">
    <name type="scientific">Staphylococcus phage phiSA_BS1</name>
    <dbReference type="NCBI Taxonomy" id="2126734"/>
    <lineage>
        <taxon>Viruses</taxon>
        <taxon>Duplodnaviria</taxon>
        <taxon>Heunggongvirae</taxon>
        <taxon>Uroviricota</taxon>
        <taxon>Caudoviricetes</taxon>
        <taxon>Herelleviridae</taxon>
        <taxon>Twortvirinae</taxon>
        <taxon>Baoshanvirus</taxon>
        <taxon>Baoshanvirus BS1</taxon>
    </lineage>
</organism>
<evidence type="ECO:0000313" key="2">
    <source>
        <dbReference type="Proteomes" id="UP000241797"/>
    </source>
</evidence>
<keyword evidence="2" id="KW-1185">Reference proteome</keyword>
<sequence length="71" mass="8319">MKRMEFEKGESTKQAVEKAVEKYLAKQDRLVPVKEAYEVLSQTNATVARMTYEGFEKIAREQLTEHAMKYM</sequence>
<protein>
    <submittedName>
        <fullName evidence="1">Uncharacterized protein</fullName>
    </submittedName>
</protein>
<name>A0A2P1MXR0_9CAUD</name>
<accession>A0A2P1MXR0</accession>
<dbReference type="Proteomes" id="UP000241797">
    <property type="component" value="Segment"/>
</dbReference>
<dbReference type="GeneID" id="54990119"/>
<evidence type="ECO:0000313" key="1">
    <source>
        <dbReference type="EMBL" id="AVP40367.1"/>
    </source>
</evidence>